<dbReference type="Pfam" id="PF08281">
    <property type="entry name" value="Sigma70_r4_2"/>
    <property type="match status" value="1"/>
</dbReference>
<feature type="domain" description="RNA polymerase sigma-70 region 2" evidence="5">
    <location>
        <begin position="24"/>
        <end position="82"/>
    </location>
</feature>
<protein>
    <submittedName>
        <fullName evidence="7">RNA polymerase sigma factor, sigma-70 family</fullName>
    </submittedName>
</protein>
<name>R0E4Y1_CAUVI</name>
<proteinExistence type="inferred from homology"/>
<dbReference type="STRING" id="1292034.OR37_03455"/>
<comment type="caution">
    <text evidence="7">The sequence shown here is derived from an EMBL/GenBank/DDBJ whole genome shotgun (WGS) entry which is preliminary data.</text>
</comment>
<dbReference type="Pfam" id="PF04542">
    <property type="entry name" value="Sigma70_r2"/>
    <property type="match status" value="1"/>
</dbReference>
<dbReference type="EMBL" id="APMP01000028">
    <property type="protein sequence ID" value="ENZ80633.1"/>
    <property type="molecule type" value="Genomic_DNA"/>
</dbReference>
<evidence type="ECO:0000259" key="6">
    <source>
        <dbReference type="Pfam" id="PF08281"/>
    </source>
</evidence>
<dbReference type="InterPro" id="IPR013324">
    <property type="entry name" value="RNA_pol_sigma_r3/r4-like"/>
</dbReference>
<evidence type="ECO:0000256" key="2">
    <source>
        <dbReference type="ARBA" id="ARBA00023015"/>
    </source>
</evidence>
<evidence type="ECO:0000313" key="7">
    <source>
        <dbReference type="EMBL" id="ENZ80633.1"/>
    </source>
</evidence>
<accession>R0E4Y1</accession>
<gene>
    <name evidence="7" type="ORF">OR37_03455</name>
</gene>
<evidence type="ECO:0000256" key="4">
    <source>
        <dbReference type="ARBA" id="ARBA00023163"/>
    </source>
</evidence>
<dbReference type="Proteomes" id="UP000013063">
    <property type="component" value="Unassembled WGS sequence"/>
</dbReference>
<dbReference type="PATRIC" id="fig|1292034.3.peg.3428"/>
<evidence type="ECO:0000259" key="5">
    <source>
        <dbReference type="Pfam" id="PF04542"/>
    </source>
</evidence>
<reference evidence="7 8" key="1">
    <citation type="journal article" date="2013" name="Genome Announc.">
        <title>Draft Genome Sequence for Caulobacter sp. Strain OR37, a Bacterium Tolerant to Heavy Metals.</title>
        <authorList>
            <person name="Utturkar S.M."/>
            <person name="Bollmann A."/>
            <person name="Brzoska R.M."/>
            <person name="Klingeman D.M."/>
            <person name="Epstein S.E."/>
            <person name="Palumbo A.V."/>
            <person name="Brown S.D."/>
        </authorList>
    </citation>
    <scope>NUCLEOTIDE SEQUENCE [LARGE SCALE GENOMIC DNA]</scope>
    <source>
        <strain evidence="7 8">OR37</strain>
    </source>
</reference>
<dbReference type="AlphaFoldDB" id="R0E4Y1"/>
<dbReference type="InterPro" id="IPR007627">
    <property type="entry name" value="RNA_pol_sigma70_r2"/>
</dbReference>
<dbReference type="InterPro" id="IPR036388">
    <property type="entry name" value="WH-like_DNA-bd_sf"/>
</dbReference>
<evidence type="ECO:0000256" key="3">
    <source>
        <dbReference type="ARBA" id="ARBA00023082"/>
    </source>
</evidence>
<dbReference type="eggNOG" id="COG1595">
    <property type="taxonomic scope" value="Bacteria"/>
</dbReference>
<dbReference type="InterPro" id="IPR014284">
    <property type="entry name" value="RNA_pol_sigma-70_dom"/>
</dbReference>
<dbReference type="GO" id="GO:0003677">
    <property type="term" value="F:DNA binding"/>
    <property type="evidence" value="ECO:0007669"/>
    <property type="project" value="InterPro"/>
</dbReference>
<evidence type="ECO:0000256" key="1">
    <source>
        <dbReference type="ARBA" id="ARBA00010641"/>
    </source>
</evidence>
<dbReference type="GO" id="GO:0006352">
    <property type="term" value="P:DNA-templated transcription initiation"/>
    <property type="evidence" value="ECO:0007669"/>
    <property type="project" value="InterPro"/>
</dbReference>
<dbReference type="OrthoDB" id="7188614at2"/>
<dbReference type="InterPro" id="IPR039425">
    <property type="entry name" value="RNA_pol_sigma-70-like"/>
</dbReference>
<keyword evidence="3" id="KW-0731">Sigma factor</keyword>
<keyword evidence="4" id="KW-0804">Transcription</keyword>
<dbReference type="RefSeq" id="WP_004622675.1">
    <property type="nucleotide sequence ID" value="NZ_APMP01000028.1"/>
</dbReference>
<dbReference type="InterPro" id="IPR013249">
    <property type="entry name" value="RNA_pol_sigma70_r4_t2"/>
</dbReference>
<dbReference type="InterPro" id="IPR013325">
    <property type="entry name" value="RNA_pol_sigma_r2"/>
</dbReference>
<organism evidence="7 8">
    <name type="scientific">Caulobacter vibrioides OR37</name>
    <dbReference type="NCBI Taxonomy" id="1292034"/>
    <lineage>
        <taxon>Bacteria</taxon>
        <taxon>Pseudomonadati</taxon>
        <taxon>Pseudomonadota</taxon>
        <taxon>Alphaproteobacteria</taxon>
        <taxon>Caulobacterales</taxon>
        <taxon>Caulobacteraceae</taxon>
        <taxon>Caulobacter</taxon>
    </lineage>
</organism>
<sequence length="177" mass="20067" precursor="true">MRRGGRLAAVDPASLASLALSYRQPLLRFFARRSLTPEAAEDCVQDVFMRLARVADPGVENSEAYLFKVARHVLIDRARRASVRFEGMHDPIADLQLVSSEGSPSRILEGREALEQAAKALRELPERTRNIFLLNRLDGLTYTQLAARYAVNVKVIEREMSKALSHLRQRLPDNDRR</sequence>
<dbReference type="Gene3D" id="1.10.1740.10">
    <property type="match status" value="1"/>
</dbReference>
<dbReference type="Gene3D" id="1.10.10.10">
    <property type="entry name" value="Winged helix-like DNA-binding domain superfamily/Winged helix DNA-binding domain"/>
    <property type="match status" value="1"/>
</dbReference>
<keyword evidence="8" id="KW-1185">Reference proteome</keyword>
<dbReference type="NCBIfam" id="TIGR02937">
    <property type="entry name" value="sigma70-ECF"/>
    <property type="match status" value="1"/>
</dbReference>
<dbReference type="PANTHER" id="PTHR43133:SF63">
    <property type="entry name" value="RNA POLYMERASE SIGMA FACTOR FECI-RELATED"/>
    <property type="match status" value="1"/>
</dbReference>
<keyword evidence="2" id="KW-0805">Transcription regulation</keyword>
<dbReference type="GO" id="GO:0016987">
    <property type="term" value="F:sigma factor activity"/>
    <property type="evidence" value="ECO:0007669"/>
    <property type="project" value="UniProtKB-KW"/>
</dbReference>
<dbReference type="SUPFAM" id="SSF88946">
    <property type="entry name" value="Sigma2 domain of RNA polymerase sigma factors"/>
    <property type="match status" value="1"/>
</dbReference>
<comment type="similarity">
    <text evidence="1">Belongs to the sigma-70 factor family. ECF subfamily.</text>
</comment>
<dbReference type="PANTHER" id="PTHR43133">
    <property type="entry name" value="RNA POLYMERASE ECF-TYPE SIGMA FACTO"/>
    <property type="match status" value="1"/>
</dbReference>
<dbReference type="SUPFAM" id="SSF88659">
    <property type="entry name" value="Sigma3 and sigma4 domains of RNA polymerase sigma factors"/>
    <property type="match status" value="1"/>
</dbReference>
<feature type="domain" description="RNA polymerase sigma factor 70 region 4 type 2" evidence="6">
    <location>
        <begin position="115"/>
        <end position="167"/>
    </location>
</feature>
<evidence type="ECO:0000313" key="8">
    <source>
        <dbReference type="Proteomes" id="UP000013063"/>
    </source>
</evidence>